<evidence type="ECO:0000313" key="10">
    <source>
        <dbReference type="Proteomes" id="UP001159364"/>
    </source>
</evidence>
<keyword evidence="10" id="KW-1185">Reference proteome</keyword>
<comment type="caution">
    <text evidence="9">The sequence shown here is derived from an EMBL/GenBank/DDBJ whole genome shotgun (WGS) entry which is preliminary data.</text>
</comment>
<protein>
    <recommendedName>
        <fullName evidence="8">SHSP domain-containing protein</fullName>
    </recommendedName>
</protein>
<evidence type="ECO:0000256" key="3">
    <source>
        <dbReference type="ARBA" id="ARBA00022821"/>
    </source>
</evidence>
<dbReference type="GO" id="GO:0005886">
    <property type="term" value="C:plasma membrane"/>
    <property type="evidence" value="ECO:0007669"/>
    <property type="project" value="UniProtKB-SubCell"/>
</dbReference>
<keyword evidence="7" id="KW-0472">Membrane</keyword>
<proteinExistence type="inferred from homology"/>
<evidence type="ECO:0000256" key="6">
    <source>
        <dbReference type="SAM" id="MobiDB-lite"/>
    </source>
</evidence>
<keyword evidence="3" id="KW-0611">Plant defense</keyword>
<feature type="compositionally biased region" description="Basic and acidic residues" evidence="6">
    <location>
        <begin position="224"/>
        <end position="245"/>
    </location>
</feature>
<dbReference type="SUPFAM" id="SSF49764">
    <property type="entry name" value="HSP20-like chaperones"/>
    <property type="match status" value="1"/>
</dbReference>
<name>A0AAV8SVL3_9ROSI</name>
<feature type="transmembrane region" description="Helical" evidence="7">
    <location>
        <begin position="321"/>
        <end position="340"/>
    </location>
</feature>
<dbReference type="EMBL" id="JAIWQS010000009">
    <property type="protein sequence ID" value="KAJ8756352.1"/>
    <property type="molecule type" value="Genomic_DNA"/>
</dbReference>
<evidence type="ECO:0000313" key="9">
    <source>
        <dbReference type="EMBL" id="KAJ8756352.1"/>
    </source>
</evidence>
<dbReference type="CDD" id="cd06464">
    <property type="entry name" value="ACD_sHsps-like"/>
    <property type="match status" value="1"/>
</dbReference>
<feature type="compositionally biased region" description="Polar residues" evidence="6">
    <location>
        <begin position="207"/>
        <end position="223"/>
    </location>
</feature>
<feature type="domain" description="SHSP" evidence="8">
    <location>
        <begin position="13"/>
        <end position="117"/>
    </location>
</feature>
<accession>A0AAV8SVL3</accession>
<evidence type="ECO:0000256" key="1">
    <source>
        <dbReference type="ARBA" id="ARBA00004162"/>
    </source>
</evidence>
<keyword evidence="7" id="KW-1133">Transmembrane helix</keyword>
<evidence type="ECO:0000256" key="5">
    <source>
        <dbReference type="RuleBase" id="RU003616"/>
    </source>
</evidence>
<organism evidence="9 10">
    <name type="scientific">Erythroxylum novogranatense</name>
    <dbReference type="NCBI Taxonomy" id="1862640"/>
    <lineage>
        <taxon>Eukaryota</taxon>
        <taxon>Viridiplantae</taxon>
        <taxon>Streptophyta</taxon>
        <taxon>Embryophyta</taxon>
        <taxon>Tracheophyta</taxon>
        <taxon>Spermatophyta</taxon>
        <taxon>Magnoliopsida</taxon>
        <taxon>eudicotyledons</taxon>
        <taxon>Gunneridae</taxon>
        <taxon>Pentapetalae</taxon>
        <taxon>rosids</taxon>
        <taxon>fabids</taxon>
        <taxon>Malpighiales</taxon>
        <taxon>Erythroxylaceae</taxon>
        <taxon>Erythroxylum</taxon>
    </lineage>
</organism>
<evidence type="ECO:0000256" key="2">
    <source>
        <dbReference type="ARBA" id="ARBA00022475"/>
    </source>
</evidence>
<feature type="compositionally biased region" description="Basic and acidic residues" evidence="6">
    <location>
        <begin position="173"/>
        <end position="187"/>
    </location>
</feature>
<feature type="compositionally biased region" description="Basic and acidic residues" evidence="6">
    <location>
        <begin position="257"/>
        <end position="280"/>
    </location>
</feature>
<dbReference type="PROSITE" id="PS01031">
    <property type="entry name" value="SHSP"/>
    <property type="match status" value="1"/>
</dbReference>
<dbReference type="InterPro" id="IPR008978">
    <property type="entry name" value="HSP20-like_chaperone"/>
</dbReference>
<keyword evidence="7" id="KW-0812">Transmembrane</keyword>
<sequence>MATSARTTGSTAIQYEDFQPKSERKEEEGAAILLLHLTGFLKEQIKITYVQSSRIIRVAGERPVSYNKWSRFNQAFPVSQDCEVNKIQAKFQNGVLAITLPKAISKISSDHKEVKVTQEAPIPRQPAPAPTGTRNEGSEKVVSSQIPEKPETEPRTEKQVSDKKVKSIGPQEGLKEPKPPKGEEHVSPKVAPSMGSKEEKDIMESAIPSSTTIGKKTNETNTRTAEKALLEGEESRKNRKEEMKTNESLSSSKKRKAAEVDGEAAREKNLKEKEENEYHKVSEARTEIIEKVKDVKSLAAAAKEKVMKFTSDVNMEDRQSMMNIGVAVLVIAAVGAYVYYRYRSSRSANE</sequence>
<feature type="compositionally biased region" description="Basic and acidic residues" evidence="6">
    <location>
        <begin position="148"/>
        <end position="165"/>
    </location>
</feature>
<evidence type="ECO:0000256" key="4">
    <source>
        <dbReference type="PROSITE-ProRule" id="PRU00285"/>
    </source>
</evidence>
<dbReference type="PANTHER" id="PTHR43670">
    <property type="entry name" value="HEAT SHOCK PROTEIN 26"/>
    <property type="match status" value="1"/>
</dbReference>
<dbReference type="InterPro" id="IPR002068">
    <property type="entry name" value="A-crystallin/Hsp20_dom"/>
</dbReference>
<dbReference type="AlphaFoldDB" id="A0AAV8SVL3"/>
<evidence type="ECO:0000259" key="8">
    <source>
        <dbReference type="PROSITE" id="PS01031"/>
    </source>
</evidence>
<dbReference type="Pfam" id="PF00011">
    <property type="entry name" value="HSP20"/>
    <property type="match status" value="1"/>
</dbReference>
<evidence type="ECO:0000256" key="7">
    <source>
        <dbReference type="SAM" id="Phobius"/>
    </source>
</evidence>
<comment type="subcellular location">
    <subcellularLocation>
        <location evidence="1">Cell membrane</location>
        <topology evidence="1">Single-pass membrane protein</topology>
    </subcellularLocation>
</comment>
<dbReference type="Proteomes" id="UP001159364">
    <property type="component" value="Linkage Group LG09"/>
</dbReference>
<feature type="region of interest" description="Disordered" evidence="6">
    <location>
        <begin position="111"/>
        <end position="280"/>
    </location>
</feature>
<dbReference type="PANTHER" id="PTHR43670:SF125">
    <property type="entry name" value="SHSP DOMAIN-CONTAINING PROTEIN"/>
    <property type="match status" value="1"/>
</dbReference>
<reference evidence="9 10" key="1">
    <citation type="submission" date="2021-09" db="EMBL/GenBank/DDBJ databases">
        <title>Genomic insights and catalytic innovation underlie evolution of tropane alkaloids biosynthesis.</title>
        <authorList>
            <person name="Wang Y.-J."/>
            <person name="Tian T."/>
            <person name="Huang J.-P."/>
            <person name="Huang S.-X."/>
        </authorList>
    </citation>
    <scope>NUCLEOTIDE SEQUENCE [LARGE SCALE GENOMIC DNA]</scope>
    <source>
        <strain evidence="9">KIB-2018</strain>
        <tissue evidence="9">Leaf</tissue>
    </source>
</reference>
<keyword evidence="2" id="KW-1003">Cell membrane</keyword>
<gene>
    <name evidence="9" type="ORF">K2173_025164</name>
</gene>
<comment type="similarity">
    <text evidence="4 5">Belongs to the small heat shock protein (HSP20) family.</text>
</comment>
<dbReference type="GO" id="GO:0006952">
    <property type="term" value="P:defense response"/>
    <property type="evidence" value="ECO:0007669"/>
    <property type="project" value="UniProtKB-KW"/>
</dbReference>
<dbReference type="GO" id="GO:0034605">
    <property type="term" value="P:cellular response to heat"/>
    <property type="evidence" value="ECO:0007669"/>
    <property type="project" value="TreeGrafter"/>
</dbReference>
<dbReference type="Gene3D" id="2.60.40.790">
    <property type="match status" value="1"/>
</dbReference>